<dbReference type="SUPFAM" id="SSF49879">
    <property type="entry name" value="SMAD/FHA domain"/>
    <property type="match status" value="1"/>
</dbReference>
<dbReference type="AlphaFoldDB" id="A0AA45WYV1"/>
<comment type="caution">
    <text evidence="3">The sequence shown here is derived from an EMBL/GenBank/DDBJ whole genome shotgun (WGS) entry which is preliminary data.</text>
</comment>
<name>A0AA45WYV1_9CLOT</name>
<dbReference type="RefSeq" id="WP_283410129.1">
    <property type="nucleotide sequence ID" value="NZ_FXUF01000012.1"/>
</dbReference>
<reference evidence="3" key="1">
    <citation type="submission" date="2017-05" db="EMBL/GenBank/DDBJ databases">
        <authorList>
            <person name="Varghese N."/>
            <person name="Submissions S."/>
        </authorList>
    </citation>
    <scope>NUCLEOTIDE SEQUENCE</scope>
    <source>
        <strain evidence="3">Su22</strain>
    </source>
</reference>
<evidence type="ECO:0000313" key="4">
    <source>
        <dbReference type="Proteomes" id="UP001158066"/>
    </source>
</evidence>
<dbReference type="InterPro" id="IPR050923">
    <property type="entry name" value="Cell_Proc_Reg/RNA_Proc"/>
</dbReference>
<feature type="transmembrane region" description="Helical" evidence="1">
    <location>
        <begin position="233"/>
        <end position="254"/>
    </location>
</feature>
<keyword evidence="1" id="KW-0472">Membrane</keyword>
<feature type="transmembrane region" description="Helical" evidence="1">
    <location>
        <begin position="193"/>
        <end position="213"/>
    </location>
</feature>
<dbReference type="Pfam" id="PF00498">
    <property type="entry name" value="FHA"/>
    <property type="match status" value="1"/>
</dbReference>
<dbReference type="SMART" id="SM00240">
    <property type="entry name" value="FHA"/>
    <property type="match status" value="1"/>
</dbReference>
<dbReference type="InterPro" id="IPR025098">
    <property type="entry name" value="DUF4013"/>
</dbReference>
<feature type="transmembrane region" description="Helical" evidence="1">
    <location>
        <begin position="275"/>
        <end position="298"/>
    </location>
</feature>
<protein>
    <submittedName>
        <fullName evidence="3">FHA domain-containing protein</fullName>
    </submittedName>
</protein>
<feature type="transmembrane region" description="Helical" evidence="1">
    <location>
        <begin position="304"/>
        <end position="322"/>
    </location>
</feature>
<proteinExistence type="predicted"/>
<dbReference type="CDD" id="cd00060">
    <property type="entry name" value="FHA"/>
    <property type="match status" value="1"/>
</dbReference>
<feature type="transmembrane region" description="Helical" evidence="1">
    <location>
        <begin position="142"/>
        <end position="161"/>
    </location>
</feature>
<dbReference type="InterPro" id="IPR000253">
    <property type="entry name" value="FHA_dom"/>
</dbReference>
<feature type="domain" description="FHA" evidence="2">
    <location>
        <begin position="19"/>
        <end position="69"/>
    </location>
</feature>
<dbReference type="PROSITE" id="PS50006">
    <property type="entry name" value="FHA_DOMAIN"/>
    <property type="match status" value="1"/>
</dbReference>
<dbReference type="PANTHER" id="PTHR23308">
    <property type="entry name" value="NUCLEAR INHIBITOR OF PROTEIN PHOSPHATASE-1"/>
    <property type="match status" value="1"/>
</dbReference>
<dbReference type="Proteomes" id="UP001158066">
    <property type="component" value="Unassembled WGS sequence"/>
</dbReference>
<accession>A0AA45WYV1</accession>
<organism evidence="3 4">
    <name type="scientific">Anoxynatronum buryatiense</name>
    <dbReference type="NCBI Taxonomy" id="489973"/>
    <lineage>
        <taxon>Bacteria</taxon>
        <taxon>Bacillati</taxon>
        <taxon>Bacillota</taxon>
        <taxon>Clostridia</taxon>
        <taxon>Eubacteriales</taxon>
        <taxon>Clostridiaceae</taxon>
        <taxon>Anoxynatronum</taxon>
    </lineage>
</organism>
<keyword evidence="4" id="KW-1185">Reference proteome</keyword>
<evidence type="ECO:0000259" key="2">
    <source>
        <dbReference type="PROSITE" id="PS50006"/>
    </source>
</evidence>
<dbReference type="Pfam" id="PF13197">
    <property type="entry name" value="DUF4013"/>
    <property type="match status" value="1"/>
</dbReference>
<gene>
    <name evidence="3" type="ORF">SAMN06296020_11282</name>
</gene>
<sequence length="330" mass="36373">MSPETDHHFSMSEGVSASLFIGRDPAHNQVVIQHPDMSRKHAVIQRRGADLYLTDLNSTHGTYVDGVPVKGTVRLNPPQWIQFKGGNFFFDGTRLMNQQMETVGVLADATGVVSSLSPSSAQAPPLTAALLAPLKMKGWPRWLLGSLLTSIPVIEVFTLGYRYGLYRQGMAHQWALPKWEDWGSLFLKGLQLLLIRIVYYLLPSAVAIFFFAATYRKDISAGLLYTMLITTGLAYLLASFLVPMAVAGCVHTGTMKAAFRLPEILRNIGRAGTSYLLVFLLVFCLLPLNMLLVGIPYVGYPLGIILLFYVHMVAALLYGAVYRNMQATGA</sequence>
<dbReference type="Gene3D" id="2.60.200.20">
    <property type="match status" value="1"/>
</dbReference>
<keyword evidence="1" id="KW-0812">Transmembrane</keyword>
<evidence type="ECO:0000313" key="3">
    <source>
        <dbReference type="EMBL" id="SMP65233.1"/>
    </source>
</evidence>
<evidence type="ECO:0000256" key="1">
    <source>
        <dbReference type="SAM" id="Phobius"/>
    </source>
</evidence>
<dbReference type="EMBL" id="FXUF01000012">
    <property type="protein sequence ID" value="SMP65233.1"/>
    <property type="molecule type" value="Genomic_DNA"/>
</dbReference>
<keyword evidence="1" id="KW-1133">Transmembrane helix</keyword>
<dbReference type="InterPro" id="IPR008984">
    <property type="entry name" value="SMAD_FHA_dom_sf"/>
</dbReference>